<dbReference type="PANTHER" id="PTHR43434:SF20">
    <property type="entry name" value="5'-NUCLEOTIDASE"/>
    <property type="match status" value="1"/>
</dbReference>
<dbReference type="SFLD" id="SFLDS00003">
    <property type="entry name" value="Haloacid_Dehalogenase"/>
    <property type="match status" value="1"/>
</dbReference>
<dbReference type="Pfam" id="PF13419">
    <property type="entry name" value="HAD_2"/>
    <property type="match status" value="1"/>
</dbReference>
<dbReference type="InterPro" id="IPR036412">
    <property type="entry name" value="HAD-like_sf"/>
</dbReference>
<gene>
    <name evidence="1" type="ORF">WMO24_08870</name>
</gene>
<dbReference type="RefSeq" id="WP_349216054.1">
    <property type="nucleotide sequence ID" value="NZ_JBBMFA010000092.1"/>
</dbReference>
<protein>
    <submittedName>
        <fullName evidence="1">HAD hydrolase-like protein</fullName>
    </submittedName>
</protein>
<organism evidence="1 2">
    <name type="scientific">Ruthenibacterium intestinale</name>
    <dbReference type="NCBI Taxonomy" id="3133163"/>
    <lineage>
        <taxon>Bacteria</taxon>
        <taxon>Bacillati</taxon>
        <taxon>Bacillota</taxon>
        <taxon>Clostridia</taxon>
        <taxon>Eubacteriales</taxon>
        <taxon>Oscillospiraceae</taxon>
        <taxon>Ruthenibacterium</taxon>
    </lineage>
</organism>
<evidence type="ECO:0000313" key="2">
    <source>
        <dbReference type="Proteomes" id="UP001477672"/>
    </source>
</evidence>
<keyword evidence="2" id="KW-1185">Reference proteome</keyword>
<evidence type="ECO:0000313" key="1">
    <source>
        <dbReference type="EMBL" id="MEQ2520540.1"/>
    </source>
</evidence>
<dbReference type="InterPro" id="IPR050155">
    <property type="entry name" value="HAD-like_hydrolase_sf"/>
</dbReference>
<dbReference type="InterPro" id="IPR023214">
    <property type="entry name" value="HAD_sf"/>
</dbReference>
<dbReference type="InterPro" id="IPR023198">
    <property type="entry name" value="PGP-like_dom2"/>
</dbReference>
<proteinExistence type="predicted"/>
<dbReference type="Gene3D" id="3.40.50.1000">
    <property type="entry name" value="HAD superfamily/HAD-like"/>
    <property type="match status" value="1"/>
</dbReference>
<dbReference type="PANTHER" id="PTHR43434">
    <property type="entry name" value="PHOSPHOGLYCOLATE PHOSPHATASE"/>
    <property type="match status" value="1"/>
</dbReference>
<dbReference type="SFLD" id="SFLDG01129">
    <property type="entry name" value="C1.5:_HAD__Beta-PGM__Phosphata"/>
    <property type="match status" value="1"/>
</dbReference>
<name>A0ABV1GFB5_9FIRM</name>
<dbReference type="Proteomes" id="UP001477672">
    <property type="component" value="Unassembled WGS sequence"/>
</dbReference>
<comment type="caution">
    <text evidence="1">The sequence shown here is derived from an EMBL/GenBank/DDBJ whole genome shotgun (WGS) entry which is preliminary data.</text>
</comment>
<accession>A0ABV1GFB5</accession>
<dbReference type="SUPFAM" id="SSF56784">
    <property type="entry name" value="HAD-like"/>
    <property type="match status" value="1"/>
</dbReference>
<sequence>MKEIQAVLFDLDGTLVDSEPGILASFAKAFEPYGITLSQEQKRSLLGPPLKDSFARFLPPDQVERAVAAYRAFYETNGIYQCTVYDGVETMLSSLHANGFVLGLATCKLRKAARTMLEFLHLDQYFDYLGGSVPELDLETKAQVIDDVLAQPCFAGKTAVMVGDRDNDMQGAAACGLPVIAAGYGYGTPQELQAFSPVYYAKTPMDVSSWLLGQNDNETEETT</sequence>
<dbReference type="EMBL" id="JBBMFA010000092">
    <property type="protein sequence ID" value="MEQ2520540.1"/>
    <property type="molecule type" value="Genomic_DNA"/>
</dbReference>
<dbReference type="Gene3D" id="1.10.150.240">
    <property type="entry name" value="Putative phosphatase, domain 2"/>
    <property type="match status" value="1"/>
</dbReference>
<reference evidence="1 2" key="1">
    <citation type="submission" date="2024-03" db="EMBL/GenBank/DDBJ databases">
        <title>Human intestinal bacterial collection.</title>
        <authorList>
            <person name="Pauvert C."/>
            <person name="Hitch T.C.A."/>
            <person name="Clavel T."/>
        </authorList>
    </citation>
    <scope>NUCLEOTIDE SEQUENCE [LARGE SCALE GENOMIC DNA]</scope>
    <source>
        <strain evidence="1 2">CLA-JM-H11</strain>
    </source>
</reference>
<dbReference type="InterPro" id="IPR041492">
    <property type="entry name" value="HAD_2"/>
</dbReference>